<proteinExistence type="predicted"/>
<organism evidence="1 2">
    <name type="scientific">Perkinsus olseni</name>
    <name type="common">Perkinsus atlanticus</name>
    <dbReference type="NCBI Taxonomy" id="32597"/>
    <lineage>
        <taxon>Eukaryota</taxon>
        <taxon>Sar</taxon>
        <taxon>Alveolata</taxon>
        <taxon>Perkinsozoa</taxon>
        <taxon>Perkinsea</taxon>
        <taxon>Perkinsida</taxon>
        <taxon>Perkinsidae</taxon>
        <taxon>Perkinsus</taxon>
    </lineage>
</organism>
<comment type="caution">
    <text evidence="1">The sequence shown here is derived from an EMBL/GenBank/DDBJ whole genome shotgun (WGS) entry which is preliminary data.</text>
</comment>
<accession>A0A7J6MG23</accession>
<gene>
    <name evidence="1" type="ORF">FOZ61_000110</name>
</gene>
<name>A0A7J6MG23_PEROL</name>
<reference evidence="1 2" key="1">
    <citation type="submission" date="2020-04" db="EMBL/GenBank/DDBJ databases">
        <title>Perkinsus olseni comparative genomics.</title>
        <authorList>
            <person name="Bogema D.R."/>
        </authorList>
    </citation>
    <scope>NUCLEOTIDE SEQUENCE [LARGE SCALE GENOMIC DNA]</scope>
    <source>
        <strain evidence="1">ATCC PRA-179</strain>
    </source>
</reference>
<evidence type="ECO:0000313" key="2">
    <source>
        <dbReference type="Proteomes" id="UP000570595"/>
    </source>
</evidence>
<protein>
    <submittedName>
        <fullName evidence="1">Uncharacterized protein</fullName>
    </submittedName>
</protein>
<dbReference type="Proteomes" id="UP000570595">
    <property type="component" value="Unassembled WGS sequence"/>
</dbReference>
<dbReference type="OrthoDB" id="423862at2759"/>
<evidence type="ECO:0000313" key="1">
    <source>
        <dbReference type="EMBL" id="KAF4670414.1"/>
    </source>
</evidence>
<dbReference type="AlphaFoldDB" id="A0A7J6MG23"/>
<sequence length="360" mass="38911">MSAIVSHSIEAPSDEVRGYRSFNVYKHQPGVAKLVYETAISLDLTEAAPRYGKLEVMSASRLNRAVAMDNMVYFFDTKRVFGFDLKAPEAGLTSPFGVMGSSRILGACRSLAGPMVLLTGGQLWVAGRTIELPRPFDLLHGCLETLAGTVLVCSAFVEKRGVVTFVALSADHAEVTKELVFKDLPGQIVFNEDSVQLVTTGYCADGVEMSDRNKDEVYITTVHTSGEVSIASLGYFARCLTTDGDVLGIAIGEEDLCIVDEKLQVTSYWPGMAYIVDAREARKFVMGSRDPQGLFYAVESKPGSVVNVFKHPVVGESMSPSGQCDQAKEAELGGEVLGLSCNGGDIVVVRNGQLTYYRVD</sequence>
<dbReference type="EMBL" id="JABAHT010000010">
    <property type="protein sequence ID" value="KAF4670414.1"/>
    <property type="molecule type" value="Genomic_DNA"/>
</dbReference>